<dbReference type="EMBL" id="MFTT01000035">
    <property type="protein sequence ID" value="OGI69008.1"/>
    <property type="molecule type" value="Genomic_DNA"/>
</dbReference>
<reference evidence="1 2" key="1">
    <citation type="journal article" date="2016" name="Nat. Commun.">
        <title>Thousands of microbial genomes shed light on interconnected biogeochemical processes in an aquifer system.</title>
        <authorList>
            <person name="Anantharaman K."/>
            <person name="Brown C.T."/>
            <person name="Hug L.A."/>
            <person name="Sharon I."/>
            <person name="Castelle C.J."/>
            <person name="Probst A.J."/>
            <person name="Thomas B.C."/>
            <person name="Singh A."/>
            <person name="Wilkins M.J."/>
            <person name="Karaoz U."/>
            <person name="Brodie E.L."/>
            <person name="Williams K.H."/>
            <person name="Hubbard S.S."/>
            <person name="Banfield J.F."/>
        </authorList>
    </citation>
    <scope>NUCLEOTIDE SEQUENCE [LARGE SCALE GENOMIC DNA]</scope>
</reference>
<protein>
    <recommendedName>
        <fullName evidence="3">ASCH domain-containing protein</fullName>
    </recommendedName>
</protein>
<dbReference type="Proteomes" id="UP000178059">
    <property type="component" value="Unassembled WGS sequence"/>
</dbReference>
<dbReference type="AlphaFoldDB" id="A0A1F6VHF9"/>
<name>A0A1F6VHF9_9BACT</name>
<evidence type="ECO:0000313" key="2">
    <source>
        <dbReference type="Proteomes" id="UP000178059"/>
    </source>
</evidence>
<comment type="caution">
    <text evidence="1">The sequence shown here is derived from an EMBL/GenBank/DDBJ whole genome shotgun (WGS) entry which is preliminary data.</text>
</comment>
<gene>
    <name evidence="1" type="ORF">A2824_02505</name>
</gene>
<proteinExistence type="predicted"/>
<dbReference type="Gene3D" id="2.30.130.30">
    <property type="entry name" value="Hypothetical protein"/>
    <property type="match status" value="1"/>
</dbReference>
<accession>A0A1F6VHF9</accession>
<dbReference type="STRING" id="1801743.A2824_02505"/>
<sequence length="147" mass="17171">MHHVAIMKKSWGLIPKILSKEKIIESRWYKVKYKPWNLIKAGETIYFKNSGEPVKLKAEVKKVMQFSGLDPKKIREILNKYGKADGIEKNQINRFYKLFKGKKYCLLIFLKKSKKVKPFDIDKTGFGAMSSWLTVSNIAKIKKCKQL</sequence>
<evidence type="ECO:0008006" key="3">
    <source>
        <dbReference type="Google" id="ProtNLM"/>
    </source>
</evidence>
<evidence type="ECO:0000313" key="1">
    <source>
        <dbReference type="EMBL" id="OGI69008.1"/>
    </source>
</evidence>
<organism evidence="1 2">
    <name type="scientific">Candidatus Nomurabacteria bacterium RIFCSPHIGHO2_01_FULL_42_16</name>
    <dbReference type="NCBI Taxonomy" id="1801743"/>
    <lineage>
        <taxon>Bacteria</taxon>
        <taxon>Candidatus Nomuraibacteriota</taxon>
    </lineage>
</organism>